<name>A0ABV9D1X2_9GAMM</name>
<organism evidence="2 3">
    <name type="scientific">Chromohalobacter sarecensis</name>
    <dbReference type="NCBI Taxonomy" id="245294"/>
    <lineage>
        <taxon>Bacteria</taxon>
        <taxon>Pseudomonadati</taxon>
        <taxon>Pseudomonadota</taxon>
        <taxon>Gammaproteobacteria</taxon>
        <taxon>Oceanospirillales</taxon>
        <taxon>Halomonadaceae</taxon>
        <taxon>Chromohalobacter</taxon>
    </lineage>
</organism>
<proteinExistence type="predicted"/>
<evidence type="ECO:0000256" key="1">
    <source>
        <dbReference type="SAM" id="Phobius"/>
    </source>
</evidence>
<evidence type="ECO:0000313" key="2">
    <source>
        <dbReference type="EMBL" id="MFC4539240.1"/>
    </source>
</evidence>
<reference evidence="3" key="1">
    <citation type="journal article" date="2019" name="Int. J. Syst. Evol. Microbiol.">
        <title>The Global Catalogue of Microorganisms (GCM) 10K type strain sequencing project: providing services to taxonomists for standard genome sequencing and annotation.</title>
        <authorList>
            <consortium name="The Broad Institute Genomics Platform"/>
            <consortium name="The Broad Institute Genome Sequencing Center for Infectious Disease"/>
            <person name="Wu L."/>
            <person name="Ma J."/>
        </authorList>
    </citation>
    <scope>NUCLEOTIDE SEQUENCE [LARGE SCALE GENOMIC DNA]</scope>
    <source>
        <strain evidence="3">CGMCC 1.12121</strain>
    </source>
</reference>
<evidence type="ECO:0000313" key="3">
    <source>
        <dbReference type="Proteomes" id="UP001596030"/>
    </source>
</evidence>
<accession>A0ABV9D1X2</accession>
<sequence>QVLASALVLLLERAGAFNKSYLACSFTSNPLILNKFKDNSARYVEFVCLLLLPVFITHLALR</sequence>
<dbReference type="EMBL" id="JBHSEU010000019">
    <property type="protein sequence ID" value="MFC4539240.1"/>
    <property type="molecule type" value="Genomic_DNA"/>
</dbReference>
<dbReference type="Proteomes" id="UP001596030">
    <property type="component" value="Unassembled WGS sequence"/>
</dbReference>
<dbReference type="RefSeq" id="WP_378110321.1">
    <property type="nucleotide sequence ID" value="NZ_JBHSEU010000019.1"/>
</dbReference>
<feature type="non-terminal residue" evidence="2">
    <location>
        <position position="1"/>
    </location>
</feature>
<keyword evidence="1" id="KW-0812">Transmembrane</keyword>
<gene>
    <name evidence="2" type="ORF">ACFO0U_10670</name>
</gene>
<keyword evidence="1" id="KW-0472">Membrane</keyword>
<feature type="transmembrane region" description="Helical" evidence="1">
    <location>
        <begin position="40"/>
        <end position="61"/>
    </location>
</feature>
<keyword evidence="3" id="KW-1185">Reference proteome</keyword>
<protein>
    <submittedName>
        <fullName evidence="2">Uncharacterized protein</fullName>
    </submittedName>
</protein>
<comment type="caution">
    <text evidence="2">The sequence shown here is derived from an EMBL/GenBank/DDBJ whole genome shotgun (WGS) entry which is preliminary data.</text>
</comment>
<keyword evidence="1" id="KW-1133">Transmembrane helix</keyword>